<comment type="caution">
    <text evidence="1">The sequence shown here is derived from an EMBL/GenBank/DDBJ whole genome shotgun (WGS) entry which is preliminary data.</text>
</comment>
<gene>
    <name evidence="1" type="ORF">LECACI_7A003361</name>
</gene>
<accession>A0AAI8YWN6</accession>
<dbReference type="AlphaFoldDB" id="A0AAI8YWN6"/>
<evidence type="ECO:0000313" key="1">
    <source>
        <dbReference type="EMBL" id="CAK3956762.1"/>
    </source>
</evidence>
<proteinExistence type="predicted"/>
<dbReference type="Proteomes" id="UP001296104">
    <property type="component" value="Unassembled WGS sequence"/>
</dbReference>
<evidence type="ECO:0000313" key="2">
    <source>
        <dbReference type="Proteomes" id="UP001296104"/>
    </source>
</evidence>
<sequence length="112" mass="12985">MSCVGNRLQQLAEALNSTAKLKTLKLAFFHQDQHRFYRGQETPCDSLLTQAAFIQTEKLSWISRNMASREAMSPAKWQALRTKVHNLYPSDEEQFQEISMGYWNPIFQSLSN</sequence>
<reference evidence="1" key="1">
    <citation type="submission" date="2023-11" db="EMBL/GenBank/DDBJ databases">
        <authorList>
            <person name="Alioto T."/>
            <person name="Alioto T."/>
            <person name="Gomez Garrido J."/>
        </authorList>
    </citation>
    <scope>NUCLEOTIDE SEQUENCE</scope>
</reference>
<keyword evidence="2" id="KW-1185">Reference proteome</keyword>
<dbReference type="EMBL" id="CAVMBE010000016">
    <property type="protein sequence ID" value="CAK3956762.1"/>
    <property type="molecule type" value="Genomic_DNA"/>
</dbReference>
<name>A0AAI8YWN6_9PEZI</name>
<protein>
    <submittedName>
        <fullName evidence="1">Uncharacterized protein</fullName>
    </submittedName>
</protein>
<organism evidence="1 2">
    <name type="scientific">Lecanosticta acicola</name>
    <dbReference type="NCBI Taxonomy" id="111012"/>
    <lineage>
        <taxon>Eukaryota</taxon>
        <taxon>Fungi</taxon>
        <taxon>Dikarya</taxon>
        <taxon>Ascomycota</taxon>
        <taxon>Pezizomycotina</taxon>
        <taxon>Dothideomycetes</taxon>
        <taxon>Dothideomycetidae</taxon>
        <taxon>Mycosphaerellales</taxon>
        <taxon>Mycosphaerellaceae</taxon>
        <taxon>Lecanosticta</taxon>
    </lineage>
</organism>